<evidence type="ECO:0000256" key="1">
    <source>
        <dbReference type="SAM" id="MobiDB-lite"/>
    </source>
</evidence>
<dbReference type="RefSeq" id="WP_220162954.1">
    <property type="nucleotide sequence ID" value="NZ_JAIBOA010000002.1"/>
</dbReference>
<keyword evidence="2" id="KW-0472">Membrane</keyword>
<sequence>MASWPPYPQPPVPPPPPPVPYPDRPWRPTVLGLRSRQWMVVAVALGLCYTVLAGGAFAAAWATLHRAPTDAELRLAASAEVARRWRTWPAGRIFPQQVAYTFGDDRTERATRLGVLPDTSCDGAADEAIAAALRKQDCRGALRATYTDGLQGVVVTVGVIAFPDAWKADAALRAMPPNSDPDEPRPADPALHAVAFAGTASARFTDAARQHRTALRYGPYLVLTAAGQSDGRPAAAITKARPGDAFGPARQLAERIALPLGARPTPDCAEKKEWRC</sequence>
<dbReference type="Proteomes" id="UP000774570">
    <property type="component" value="Unassembled WGS sequence"/>
</dbReference>
<organism evidence="3 4">
    <name type="scientific">Actinomadura parmotrematis</name>
    <dbReference type="NCBI Taxonomy" id="2864039"/>
    <lineage>
        <taxon>Bacteria</taxon>
        <taxon>Bacillati</taxon>
        <taxon>Actinomycetota</taxon>
        <taxon>Actinomycetes</taxon>
        <taxon>Streptosporangiales</taxon>
        <taxon>Thermomonosporaceae</taxon>
        <taxon>Actinomadura</taxon>
    </lineage>
</organism>
<keyword evidence="2" id="KW-1133">Transmembrane helix</keyword>
<feature type="transmembrane region" description="Helical" evidence="2">
    <location>
        <begin position="38"/>
        <end position="64"/>
    </location>
</feature>
<feature type="region of interest" description="Disordered" evidence="1">
    <location>
        <begin position="1"/>
        <end position="22"/>
    </location>
</feature>
<keyword evidence="4" id="KW-1185">Reference proteome</keyword>
<evidence type="ECO:0000256" key="2">
    <source>
        <dbReference type="SAM" id="Phobius"/>
    </source>
</evidence>
<gene>
    <name evidence="3" type="ORF">K1Y72_02840</name>
</gene>
<keyword evidence="2" id="KW-0812">Transmembrane</keyword>
<evidence type="ECO:0000313" key="3">
    <source>
        <dbReference type="EMBL" id="MBW8481292.1"/>
    </source>
</evidence>
<evidence type="ECO:0000313" key="4">
    <source>
        <dbReference type="Proteomes" id="UP000774570"/>
    </source>
</evidence>
<dbReference type="EMBL" id="JAIBOA010000002">
    <property type="protein sequence ID" value="MBW8481292.1"/>
    <property type="molecule type" value="Genomic_DNA"/>
</dbReference>
<protein>
    <submittedName>
        <fullName evidence="3">Uncharacterized protein</fullName>
    </submittedName>
</protein>
<reference evidence="3 4" key="1">
    <citation type="submission" date="2021-07" db="EMBL/GenBank/DDBJ databases">
        <title>Actinomadura sp. PM05-2 isolated from lichen.</title>
        <authorList>
            <person name="Somphong A."/>
            <person name="Phongsopitanun W."/>
            <person name="Tanasupawat S."/>
            <person name="Peongsungnone V."/>
        </authorList>
    </citation>
    <scope>NUCLEOTIDE SEQUENCE [LARGE SCALE GENOMIC DNA]</scope>
    <source>
        <strain evidence="3 4">PM05-2</strain>
    </source>
</reference>
<name>A0ABS7FLP2_9ACTN</name>
<comment type="caution">
    <text evidence="3">The sequence shown here is derived from an EMBL/GenBank/DDBJ whole genome shotgun (WGS) entry which is preliminary data.</text>
</comment>
<proteinExistence type="predicted"/>
<accession>A0ABS7FLP2</accession>